<evidence type="ECO:0000313" key="1">
    <source>
        <dbReference type="EMBL" id="QGH32773.1"/>
    </source>
</evidence>
<proteinExistence type="predicted"/>
<dbReference type="EMBL" id="CP045915">
    <property type="protein sequence ID" value="QGH32773.1"/>
    <property type="molecule type" value="Genomic_DNA"/>
</dbReference>
<dbReference type="RefSeq" id="WP_153789953.1">
    <property type="nucleotide sequence ID" value="NZ_CP045915.1"/>
</dbReference>
<organism evidence="1 2">
    <name type="scientific">Gracilibacillus salitolerans</name>
    <dbReference type="NCBI Taxonomy" id="2663022"/>
    <lineage>
        <taxon>Bacteria</taxon>
        <taxon>Bacillati</taxon>
        <taxon>Bacillota</taxon>
        <taxon>Bacilli</taxon>
        <taxon>Bacillales</taxon>
        <taxon>Bacillaceae</taxon>
        <taxon>Gracilibacillus</taxon>
    </lineage>
</organism>
<sequence>MGNRKEMQLALQVVSGYGAEFSACRILGAAPTAYTNTDSYVERAKLAEKENFK</sequence>
<dbReference type="Proteomes" id="UP000339690">
    <property type="component" value="Chromosome"/>
</dbReference>
<name>A0A5Q2TFK0_9BACI</name>
<evidence type="ECO:0000313" key="2">
    <source>
        <dbReference type="Proteomes" id="UP000339690"/>
    </source>
</evidence>
<dbReference type="AlphaFoldDB" id="A0A5Q2TFK0"/>
<reference evidence="1 2" key="1">
    <citation type="submission" date="2019-11" db="EMBL/GenBank/DDBJ databases">
        <title>Gracilibacillus salitolerans sp. nov., a moderate halophile isolated from a saline soil in northwest China.</title>
        <authorList>
            <person name="Gan L."/>
        </authorList>
    </citation>
    <scope>NUCLEOTIDE SEQUENCE [LARGE SCALE GENOMIC DNA]</scope>
    <source>
        <strain evidence="1 2">SCU50</strain>
    </source>
</reference>
<protein>
    <submittedName>
        <fullName evidence="1">Uncharacterized protein</fullName>
    </submittedName>
</protein>
<accession>A0A5Q2TFK0</accession>
<gene>
    <name evidence="1" type="ORF">GI584_01280</name>
</gene>
<dbReference type="KEGG" id="grc:GI584_01280"/>
<keyword evidence="2" id="KW-1185">Reference proteome</keyword>